<dbReference type="Proteomes" id="UP000215902">
    <property type="component" value="Unassembled WGS sequence"/>
</dbReference>
<dbReference type="SMART" id="SM00318">
    <property type="entry name" value="SNc"/>
    <property type="match status" value="1"/>
</dbReference>
<evidence type="ECO:0000256" key="2">
    <source>
        <dbReference type="ARBA" id="ARBA00022759"/>
    </source>
</evidence>
<keyword evidence="4" id="KW-0732">Signal</keyword>
<evidence type="ECO:0000256" key="1">
    <source>
        <dbReference type="ARBA" id="ARBA00022722"/>
    </source>
</evidence>
<protein>
    <recommendedName>
        <fullName evidence="5">TNase-like domain-containing protein</fullName>
    </recommendedName>
</protein>
<proteinExistence type="predicted"/>
<dbReference type="GO" id="GO:0004519">
    <property type="term" value="F:endonuclease activity"/>
    <property type="evidence" value="ECO:0007669"/>
    <property type="project" value="UniProtKB-KW"/>
</dbReference>
<dbReference type="InterPro" id="IPR016071">
    <property type="entry name" value="Staphylococal_nuclease_OB-fold"/>
</dbReference>
<keyword evidence="7" id="KW-1185">Reference proteome</keyword>
<keyword evidence="2" id="KW-0255">Endonuclease</keyword>
<dbReference type="EMBL" id="NIVC01004119">
    <property type="protein sequence ID" value="PAA48544.1"/>
    <property type="molecule type" value="Genomic_DNA"/>
</dbReference>
<dbReference type="PANTHER" id="PTHR12302:SF3">
    <property type="entry name" value="SERINE_THREONINE-PROTEIN KINASE 31"/>
    <property type="match status" value="1"/>
</dbReference>
<evidence type="ECO:0000313" key="7">
    <source>
        <dbReference type="Proteomes" id="UP000215902"/>
    </source>
</evidence>
<dbReference type="OrthoDB" id="430293at2759"/>
<evidence type="ECO:0000256" key="4">
    <source>
        <dbReference type="SAM" id="SignalP"/>
    </source>
</evidence>
<feature type="signal peptide" evidence="4">
    <location>
        <begin position="1"/>
        <end position="26"/>
    </location>
</feature>
<organism evidence="6 7">
    <name type="scientific">Macrostomum lignano</name>
    <dbReference type="NCBI Taxonomy" id="282301"/>
    <lineage>
        <taxon>Eukaryota</taxon>
        <taxon>Metazoa</taxon>
        <taxon>Spiralia</taxon>
        <taxon>Lophotrochozoa</taxon>
        <taxon>Platyhelminthes</taxon>
        <taxon>Rhabditophora</taxon>
        <taxon>Macrostomorpha</taxon>
        <taxon>Macrostomida</taxon>
        <taxon>Macrostomidae</taxon>
        <taxon>Macrostomum</taxon>
    </lineage>
</organism>
<dbReference type="PROSITE" id="PS50830">
    <property type="entry name" value="TNASE_3"/>
    <property type="match status" value="1"/>
</dbReference>
<comment type="caution">
    <text evidence="6">The sequence shown here is derived from an EMBL/GenBank/DDBJ whole genome shotgun (WGS) entry which is preliminary data.</text>
</comment>
<dbReference type="InterPro" id="IPR035437">
    <property type="entry name" value="SNase_OB-fold_sf"/>
</dbReference>
<dbReference type="SUPFAM" id="SSF50199">
    <property type="entry name" value="Staphylococcal nuclease"/>
    <property type="match status" value="1"/>
</dbReference>
<sequence>MASYLCSSASVLLPLLLIIFIGSTAAASTGRKISWRQAKGRVNCTTDPKYLCGRVKSVHDGDSLRIIPETNDDGDRASVRVRLMQIDAPELSQAHGRDSRKALASRLPRGTRVCVISPGRDYYHRILGFVCLAKDDIAYRMLAEGHAWCYHNTCNLRYKAATSAARVAGLGLWTPGQTPMAPWAYRRFQRRRARKHRQQGKKE</sequence>
<dbReference type="Pfam" id="PF00565">
    <property type="entry name" value="SNase"/>
    <property type="match status" value="1"/>
</dbReference>
<feature type="domain" description="TNase-like" evidence="5">
    <location>
        <begin position="49"/>
        <end position="175"/>
    </location>
</feature>
<name>A0A267DIS0_9PLAT</name>
<evidence type="ECO:0000313" key="6">
    <source>
        <dbReference type="EMBL" id="PAA48544.1"/>
    </source>
</evidence>
<accession>A0A267DIS0</accession>
<dbReference type="AlphaFoldDB" id="A0A267DIS0"/>
<reference evidence="6 7" key="1">
    <citation type="submission" date="2017-06" db="EMBL/GenBank/DDBJ databases">
        <title>A platform for efficient transgenesis in Macrostomum lignano, a flatworm model organism for stem cell research.</title>
        <authorList>
            <person name="Berezikov E."/>
        </authorList>
    </citation>
    <scope>NUCLEOTIDE SEQUENCE [LARGE SCALE GENOMIC DNA]</scope>
    <source>
        <strain evidence="6">DV1</strain>
        <tissue evidence="6">Whole organism</tissue>
    </source>
</reference>
<feature type="chain" id="PRO_5013374770" description="TNase-like domain-containing protein" evidence="4">
    <location>
        <begin position="27"/>
        <end position="203"/>
    </location>
</feature>
<evidence type="ECO:0000256" key="3">
    <source>
        <dbReference type="ARBA" id="ARBA00022801"/>
    </source>
</evidence>
<dbReference type="Gene3D" id="2.40.50.90">
    <property type="match status" value="1"/>
</dbReference>
<dbReference type="PANTHER" id="PTHR12302">
    <property type="entry name" value="EBNA2 BINDING PROTEIN P100"/>
    <property type="match status" value="1"/>
</dbReference>
<gene>
    <name evidence="6" type="ORF">BOX15_Mlig022653g3</name>
</gene>
<keyword evidence="1" id="KW-0540">Nuclease</keyword>
<dbReference type="GO" id="GO:0016787">
    <property type="term" value="F:hydrolase activity"/>
    <property type="evidence" value="ECO:0007669"/>
    <property type="project" value="UniProtKB-KW"/>
</dbReference>
<evidence type="ECO:0000259" key="5">
    <source>
        <dbReference type="PROSITE" id="PS50830"/>
    </source>
</evidence>
<keyword evidence="3" id="KW-0378">Hydrolase</keyword>